<dbReference type="InterPro" id="IPR015421">
    <property type="entry name" value="PyrdxlP-dep_Trfase_major"/>
</dbReference>
<evidence type="ECO:0000256" key="1">
    <source>
        <dbReference type="ARBA" id="ARBA00001933"/>
    </source>
</evidence>
<keyword evidence="5 6" id="KW-0663">Pyridoxal phosphate</keyword>
<dbReference type="InterPro" id="IPR005814">
    <property type="entry name" value="Aminotrans_3"/>
</dbReference>
<dbReference type="PIRSF" id="PIRSF000521">
    <property type="entry name" value="Transaminase_4ab_Lys_Orn"/>
    <property type="match status" value="1"/>
</dbReference>
<dbReference type="AlphaFoldDB" id="A0A0C1WD42"/>
<name>A0A0C1WD42_9VIBR</name>
<dbReference type="PANTHER" id="PTHR43552:SF2">
    <property type="entry name" value="DIAMINOBUTYRATE--2-OXOGLUTARATE TRANSAMINASE"/>
    <property type="match status" value="1"/>
</dbReference>
<dbReference type="UniPathway" id="UPA00067">
    <property type="reaction ID" value="UER00121"/>
</dbReference>
<dbReference type="Proteomes" id="UP000031586">
    <property type="component" value="Unassembled WGS sequence"/>
</dbReference>
<dbReference type="NCBIfam" id="NF006733">
    <property type="entry name" value="PRK09264.1"/>
    <property type="match status" value="1"/>
</dbReference>
<dbReference type="InterPro" id="IPR049704">
    <property type="entry name" value="Aminotrans_3_PPA_site"/>
</dbReference>
<keyword evidence="3 7" id="KW-0032">Aminotransferase</keyword>
<comment type="caution">
    <text evidence="8">The sequence shown here is derived from an EMBL/GenBank/DDBJ whole genome shotgun (WGS) entry which is preliminary data.</text>
</comment>
<dbReference type="NCBIfam" id="TIGR00709">
    <property type="entry name" value="dat"/>
    <property type="match status" value="1"/>
</dbReference>
<evidence type="ECO:0000256" key="4">
    <source>
        <dbReference type="ARBA" id="ARBA00022679"/>
    </source>
</evidence>
<dbReference type="InterPro" id="IPR015424">
    <property type="entry name" value="PyrdxlP-dep_Trfase"/>
</dbReference>
<reference evidence="8 9" key="1">
    <citation type="submission" date="2014-07" db="EMBL/GenBank/DDBJ databases">
        <title>Unique and conserved regions in Vibrio harveyi and related species in comparison with the shrimp pathogen Vibrio harveyi CAIM 1792.</title>
        <authorList>
            <person name="Espinoza-Valles I."/>
            <person name="Vora G."/>
            <person name="Leekitcharoenphon P."/>
            <person name="Ussery D."/>
            <person name="Hoj L."/>
            <person name="Gomez-Gil B."/>
        </authorList>
    </citation>
    <scope>NUCLEOTIDE SEQUENCE [LARGE SCALE GENOMIC DNA]</scope>
    <source>
        <strain evidence="9">CAIM 1854 / LMG 25443</strain>
    </source>
</reference>
<dbReference type="CDD" id="cd00610">
    <property type="entry name" value="OAT_like"/>
    <property type="match status" value="1"/>
</dbReference>
<dbReference type="PATRIC" id="fig|1229493.5.peg.5785"/>
<dbReference type="InterPro" id="IPR004637">
    <property type="entry name" value="Dat"/>
</dbReference>
<comment type="catalytic activity">
    <reaction evidence="7">
        <text>L-2,4-diaminobutanoate + 2-oxoglutarate = L-aspartate 4-semialdehyde + L-glutamate</text>
        <dbReference type="Rhea" id="RHEA:11160"/>
        <dbReference type="ChEBI" id="CHEBI:16810"/>
        <dbReference type="ChEBI" id="CHEBI:29985"/>
        <dbReference type="ChEBI" id="CHEBI:58761"/>
        <dbReference type="ChEBI" id="CHEBI:537519"/>
        <dbReference type="EC" id="2.6.1.76"/>
    </reaction>
</comment>
<dbReference type="RefSeq" id="WP_020197619.1">
    <property type="nucleotide sequence ID" value="NZ_BAOH01000132.1"/>
</dbReference>
<dbReference type="Gene3D" id="3.90.1150.10">
    <property type="entry name" value="Aspartate Aminotransferase, domain 1"/>
    <property type="match status" value="1"/>
</dbReference>
<dbReference type="PROSITE" id="PS00600">
    <property type="entry name" value="AA_TRANSFER_CLASS_3"/>
    <property type="match status" value="1"/>
</dbReference>
<dbReference type="GO" id="GO:0045303">
    <property type="term" value="F:diaminobutyrate-2-oxoglutarate transaminase activity"/>
    <property type="evidence" value="ECO:0007669"/>
    <property type="project" value="UniProtKB-EC"/>
</dbReference>
<dbReference type="EMBL" id="JPRD01000008">
    <property type="protein sequence ID" value="KIF54277.1"/>
    <property type="molecule type" value="Genomic_DNA"/>
</dbReference>
<accession>A0A0C1WD42</accession>
<gene>
    <name evidence="8" type="ORF">H735_04315</name>
</gene>
<organism evidence="8 9">
    <name type="scientific">Vibrio owensii CAIM 1854 = LMG 25443</name>
    <dbReference type="NCBI Taxonomy" id="1229493"/>
    <lineage>
        <taxon>Bacteria</taxon>
        <taxon>Pseudomonadati</taxon>
        <taxon>Pseudomonadota</taxon>
        <taxon>Gammaproteobacteria</taxon>
        <taxon>Vibrionales</taxon>
        <taxon>Vibrionaceae</taxon>
        <taxon>Vibrio</taxon>
    </lineage>
</organism>
<comment type="similarity">
    <text evidence="2 6">Belongs to the class-III pyridoxal-phosphate-dependent aminotransferase family.</text>
</comment>
<evidence type="ECO:0000256" key="6">
    <source>
        <dbReference type="RuleBase" id="RU003560"/>
    </source>
</evidence>
<dbReference type="Pfam" id="PF00202">
    <property type="entry name" value="Aminotran_3"/>
    <property type="match status" value="1"/>
</dbReference>
<dbReference type="SUPFAM" id="SSF53383">
    <property type="entry name" value="PLP-dependent transferases"/>
    <property type="match status" value="1"/>
</dbReference>
<keyword evidence="4 7" id="KW-0808">Transferase</keyword>
<comment type="cofactor">
    <cofactor evidence="1 7">
        <name>pyridoxal 5'-phosphate</name>
        <dbReference type="ChEBI" id="CHEBI:597326"/>
    </cofactor>
</comment>
<dbReference type="PANTHER" id="PTHR43552">
    <property type="entry name" value="DIAMINOBUTYRATE--2-OXOGLUTARATE AMINOTRANSFERASE"/>
    <property type="match status" value="1"/>
</dbReference>
<dbReference type="Gene3D" id="3.40.640.10">
    <property type="entry name" value="Type I PLP-dependent aspartate aminotransferase-like (Major domain)"/>
    <property type="match status" value="1"/>
</dbReference>
<sequence>MDIFKKQESNVRSYSNSFPVVFRKAKGTWLETEQGERYLDFLAGAGSLNYGHNNPVLKQALLEYIEMDGITHGLDMHSEAKAAFLEALNQYILEPRGLDYKVQFTGPTGTNAVEAAIKLAKKVKGRSSIVAFTNGFHGCTAGALAATGNQHHRQGAGSSLNNVTRIPFEGYADIDGLKLFETMLSDNSAGMDKPAAVLLETVQGEGGLNVASNQWLQRLSKLCKAHDILLIVDDIQAGCGRTGTFFSFEPAGIKPDMVTLSKSIGGYGLPMAIVLLKPELDKWKPAEHNGTFRGNNHAFVTAAKAIETYWSNDRFEAHIKRCSNMVDEVIQRSVKRFPEMFVQRKGRGMMIGIECKNGEISGDIAKACFENGMVIETAGPNDEVVKFFCPLTISESELTQGLNIFEGSVEAIASKLFKQAS</sequence>
<evidence type="ECO:0000313" key="9">
    <source>
        <dbReference type="Proteomes" id="UP000031586"/>
    </source>
</evidence>
<dbReference type="InterPro" id="IPR015422">
    <property type="entry name" value="PyrdxlP-dep_Trfase_small"/>
</dbReference>
<proteinExistence type="inferred from homology"/>
<dbReference type="EC" id="2.6.1.76" evidence="7"/>
<dbReference type="NCBIfam" id="TIGR02407">
    <property type="entry name" value="ectoine_ectB"/>
    <property type="match status" value="1"/>
</dbReference>
<evidence type="ECO:0000256" key="7">
    <source>
        <dbReference type="RuleBase" id="RU365034"/>
    </source>
</evidence>
<evidence type="ECO:0000256" key="2">
    <source>
        <dbReference type="ARBA" id="ARBA00008954"/>
    </source>
</evidence>
<evidence type="ECO:0000256" key="5">
    <source>
        <dbReference type="ARBA" id="ARBA00022898"/>
    </source>
</evidence>
<evidence type="ECO:0000256" key="3">
    <source>
        <dbReference type="ARBA" id="ARBA00022576"/>
    </source>
</evidence>
<comment type="function">
    <text evidence="7">Catalyzes reversively the conversion of L-aspartate beta-semialdehyde (ASA) to L-2,4-diaminobutyrate (DABA) by transamination with L-glutamate.</text>
</comment>
<dbReference type="GO" id="GO:0030170">
    <property type="term" value="F:pyridoxal phosphate binding"/>
    <property type="evidence" value="ECO:0007669"/>
    <property type="project" value="InterPro"/>
</dbReference>
<protein>
    <recommendedName>
        <fullName evidence="7">Diaminobutyrate--2-oxoglutarate transaminase</fullName>
        <ecNumber evidence="7">2.6.1.76</ecNumber>
    </recommendedName>
    <alternativeName>
        <fullName evidence="7">DABA aminotransferase</fullName>
    </alternativeName>
</protein>
<dbReference type="GO" id="GO:0047307">
    <property type="term" value="F:diaminobutyrate-pyruvate transaminase activity"/>
    <property type="evidence" value="ECO:0007669"/>
    <property type="project" value="InterPro"/>
</dbReference>
<evidence type="ECO:0000313" key="8">
    <source>
        <dbReference type="EMBL" id="KIF54277.1"/>
    </source>
</evidence>
<dbReference type="InterPro" id="IPR012773">
    <property type="entry name" value="Ectoine_EctB"/>
</dbReference>
<dbReference type="GO" id="GO:0019491">
    <property type="term" value="P:ectoine biosynthetic process"/>
    <property type="evidence" value="ECO:0007669"/>
    <property type="project" value="UniProtKB-UniPathway"/>
</dbReference>
<comment type="pathway">
    <text evidence="7">Amine and polyamine biosynthesis; ectoine biosynthesis; L-ectoine from L-aspartate 4-semialdehyde: step 1/3.</text>
</comment>